<accession>A0A183SJ29</accession>
<organism evidence="4">
    <name type="scientific">Schistocephalus solidus</name>
    <name type="common">Tapeworm</name>
    <dbReference type="NCBI Taxonomy" id="70667"/>
    <lineage>
        <taxon>Eukaryota</taxon>
        <taxon>Metazoa</taxon>
        <taxon>Spiralia</taxon>
        <taxon>Lophotrochozoa</taxon>
        <taxon>Platyhelminthes</taxon>
        <taxon>Cestoda</taxon>
        <taxon>Eucestoda</taxon>
        <taxon>Diphyllobothriidea</taxon>
        <taxon>Diphyllobothriidae</taxon>
        <taxon>Schistocephalus</taxon>
    </lineage>
</organism>
<feature type="compositionally biased region" description="Low complexity" evidence="1">
    <location>
        <begin position="36"/>
        <end position="46"/>
    </location>
</feature>
<feature type="compositionally biased region" description="Polar residues" evidence="1">
    <location>
        <begin position="1"/>
        <end position="20"/>
    </location>
</feature>
<name>A0A183SJ29_SCHSO</name>
<keyword evidence="3" id="KW-1185">Reference proteome</keyword>
<sequence>MRNRPTSGPSDLADRSNSVGDDTDDIDWRNSRSSDTDQPAASSSPPSTHPHDFHPRPHAIVLSPWRLSSPTPPSRRLSSKGTAHILMLLGLPSCFTSLGGPDPQVEVFSGWFPISKNDKIEEGFLRSQ</sequence>
<evidence type="ECO:0000313" key="4">
    <source>
        <dbReference type="WBParaSite" id="SSLN_0000437101-mRNA-1"/>
    </source>
</evidence>
<dbReference type="WBParaSite" id="SSLN_0000437101-mRNA-1">
    <property type="protein sequence ID" value="SSLN_0000437101-mRNA-1"/>
    <property type="gene ID" value="SSLN_0000437101"/>
</dbReference>
<dbReference type="AlphaFoldDB" id="A0A183SJ29"/>
<dbReference type="Proteomes" id="UP000275846">
    <property type="component" value="Unassembled WGS sequence"/>
</dbReference>
<evidence type="ECO:0000313" key="2">
    <source>
        <dbReference type="EMBL" id="VDL90612.1"/>
    </source>
</evidence>
<protein>
    <submittedName>
        <fullName evidence="2 4">Uncharacterized protein</fullName>
    </submittedName>
</protein>
<evidence type="ECO:0000313" key="3">
    <source>
        <dbReference type="Proteomes" id="UP000275846"/>
    </source>
</evidence>
<reference evidence="4" key="1">
    <citation type="submission" date="2016-06" db="UniProtKB">
        <authorList>
            <consortium name="WormBaseParasite"/>
        </authorList>
    </citation>
    <scope>IDENTIFICATION</scope>
</reference>
<proteinExistence type="predicted"/>
<feature type="region of interest" description="Disordered" evidence="1">
    <location>
        <begin position="1"/>
        <end position="57"/>
    </location>
</feature>
<evidence type="ECO:0000256" key="1">
    <source>
        <dbReference type="SAM" id="MobiDB-lite"/>
    </source>
</evidence>
<gene>
    <name evidence="2" type="ORF">SSLN_LOCUS4227</name>
</gene>
<dbReference type="EMBL" id="UYSU01032791">
    <property type="protein sequence ID" value="VDL90612.1"/>
    <property type="molecule type" value="Genomic_DNA"/>
</dbReference>
<feature type="compositionally biased region" description="Basic and acidic residues" evidence="1">
    <location>
        <begin position="26"/>
        <end position="35"/>
    </location>
</feature>
<reference evidence="2 3" key="2">
    <citation type="submission" date="2018-11" db="EMBL/GenBank/DDBJ databases">
        <authorList>
            <consortium name="Pathogen Informatics"/>
        </authorList>
    </citation>
    <scope>NUCLEOTIDE SEQUENCE [LARGE SCALE GENOMIC DNA]</scope>
    <source>
        <strain evidence="2 3">NST_G2</strain>
    </source>
</reference>